<dbReference type="EMBL" id="RCHS01000537">
    <property type="protein sequence ID" value="RMX58144.1"/>
    <property type="molecule type" value="Genomic_DNA"/>
</dbReference>
<protein>
    <recommendedName>
        <fullName evidence="4">G-protein coupled receptors family 1 profile domain-containing protein</fullName>
    </recommendedName>
</protein>
<name>A0A3M6UX87_POCDA</name>
<sequence length="112" mass="12699">MIAGIFVISWMPVFFMTAADALQRDDIIPPVLETVSWYTMTTGSLLNAATWRAKGPKTVVSRDLENPPKPPKNEFAESCCKSNSILKLEHFLKPCVQYDYKEKEKMTLSEVI</sequence>
<evidence type="ECO:0008006" key="4">
    <source>
        <dbReference type="Google" id="ProtNLM"/>
    </source>
</evidence>
<gene>
    <name evidence="2" type="ORF">pdam_00000209</name>
</gene>
<organism evidence="2 3">
    <name type="scientific">Pocillopora damicornis</name>
    <name type="common">Cauliflower coral</name>
    <name type="synonym">Millepora damicornis</name>
    <dbReference type="NCBI Taxonomy" id="46731"/>
    <lineage>
        <taxon>Eukaryota</taxon>
        <taxon>Metazoa</taxon>
        <taxon>Cnidaria</taxon>
        <taxon>Anthozoa</taxon>
        <taxon>Hexacorallia</taxon>
        <taxon>Scleractinia</taxon>
        <taxon>Astrocoeniina</taxon>
        <taxon>Pocilloporidae</taxon>
        <taxon>Pocillopora</taxon>
    </lineage>
</organism>
<evidence type="ECO:0000313" key="3">
    <source>
        <dbReference type="Proteomes" id="UP000275408"/>
    </source>
</evidence>
<reference evidence="2 3" key="1">
    <citation type="journal article" date="2018" name="Sci. Rep.">
        <title>Comparative analysis of the Pocillopora damicornis genome highlights role of immune system in coral evolution.</title>
        <authorList>
            <person name="Cunning R."/>
            <person name="Bay R.A."/>
            <person name="Gillette P."/>
            <person name="Baker A.C."/>
            <person name="Traylor-Knowles N."/>
        </authorList>
    </citation>
    <scope>NUCLEOTIDE SEQUENCE [LARGE SCALE GENOMIC DNA]</scope>
    <source>
        <strain evidence="2">RSMAS</strain>
        <tissue evidence="2">Whole animal</tissue>
    </source>
</reference>
<comment type="caution">
    <text evidence="2">The sequence shown here is derived from an EMBL/GenBank/DDBJ whole genome shotgun (WGS) entry which is preliminary data.</text>
</comment>
<dbReference type="AlphaFoldDB" id="A0A3M6UX87"/>
<keyword evidence="1" id="KW-0732">Signal</keyword>
<proteinExistence type="predicted"/>
<keyword evidence="3" id="KW-1185">Reference proteome</keyword>
<feature type="chain" id="PRO_5018047511" description="G-protein coupled receptors family 1 profile domain-containing protein" evidence="1">
    <location>
        <begin position="22"/>
        <end position="112"/>
    </location>
</feature>
<accession>A0A3M6UX87</accession>
<dbReference type="Proteomes" id="UP000275408">
    <property type="component" value="Unassembled WGS sequence"/>
</dbReference>
<evidence type="ECO:0000256" key="1">
    <source>
        <dbReference type="SAM" id="SignalP"/>
    </source>
</evidence>
<feature type="signal peptide" evidence="1">
    <location>
        <begin position="1"/>
        <end position="21"/>
    </location>
</feature>
<evidence type="ECO:0000313" key="2">
    <source>
        <dbReference type="EMBL" id="RMX58144.1"/>
    </source>
</evidence>